<sequence length="387" mass="44865">MNKTIEIFKFDDDVYRWYADAIVYRGFGPLIACLGFVGGTLSCLVFRRKALRKKSCSIYFLFLALADLLCMICWLIHFVLPTYNIQILTLSNFSCKIFVFAMYFAFDLANYILTACSIDRAVSVLFPIGSRQFCRRQIAYTITFVLVFILTILNSHFLYGFVIISANSTLNTKIEYCYHRDDSLTYQKLFAAYDSYVDVIKTNVIPFIIMSICNLIIIFRVCRSSSSVYLTNGRNVNRTTKSKRKYEKDRQLTFMLLGSAIAFLVLTLPTEINDIIRSHSGEKLVNEKKYLLSAILLSFAHLNYAIHFYIYTLTGEVFRQQLIKLWPINIIWPYILRLLRCKKVNNSSVSTNEMNLNRKRQGDTTEMDQTFFQTANNNDDDDNSPIL</sequence>
<dbReference type="Proteomes" id="UP000663852">
    <property type="component" value="Unassembled WGS sequence"/>
</dbReference>
<dbReference type="Proteomes" id="UP000663828">
    <property type="component" value="Unassembled WGS sequence"/>
</dbReference>
<keyword evidence="5 8" id="KW-0472">Membrane</keyword>
<dbReference type="SUPFAM" id="SSF81321">
    <property type="entry name" value="Family A G protein-coupled receptor-like"/>
    <property type="match status" value="1"/>
</dbReference>
<evidence type="ECO:0000313" key="10">
    <source>
        <dbReference type="EMBL" id="CAF1215340.1"/>
    </source>
</evidence>
<dbReference type="PRINTS" id="PR00237">
    <property type="entry name" value="GPCRRHODOPSN"/>
</dbReference>
<evidence type="ECO:0000256" key="8">
    <source>
        <dbReference type="SAM" id="Phobius"/>
    </source>
</evidence>
<evidence type="ECO:0000256" key="7">
    <source>
        <dbReference type="ARBA" id="ARBA00023224"/>
    </source>
</evidence>
<keyword evidence="12" id="KW-1185">Reference proteome</keyword>
<evidence type="ECO:0000256" key="6">
    <source>
        <dbReference type="ARBA" id="ARBA00023170"/>
    </source>
</evidence>
<evidence type="ECO:0000313" key="11">
    <source>
        <dbReference type="EMBL" id="CAF1273155.1"/>
    </source>
</evidence>
<dbReference type="InterPro" id="IPR017452">
    <property type="entry name" value="GPCR_Rhodpsn_7TM"/>
</dbReference>
<dbReference type="GO" id="GO:0004930">
    <property type="term" value="F:G protein-coupled receptor activity"/>
    <property type="evidence" value="ECO:0007669"/>
    <property type="project" value="UniProtKB-KW"/>
</dbReference>
<evidence type="ECO:0000256" key="2">
    <source>
        <dbReference type="ARBA" id="ARBA00022692"/>
    </source>
</evidence>
<dbReference type="PROSITE" id="PS50262">
    <property type="entry name" value="G_PROTEIN_RECEP_F1_2"/>
    <property type="match status" value="1"/>
</dbReference>
<feature type="transmembrane region" description="Helical" evidence="8">
    <location>
        <begin position="138"/>
        <end position="164"/>
    </location>
</feature>
<dbReference type="OrthoDB" id="9990906at2759"/>
<keyword evidence="3 8" id="KW-1133">Transmembrane helix</keyword>
<evidence type="ECO:0000256" key="3">
    <source>
        <dbReference type="ARBA" id="ARBA00022989"/>
    </source>
</evidence>
<comment type="subcellular location">
    <subcellularLocation>
        <location evidence="1">Membrane</location>
        <topology evidence="1">Multi-pass membrane protein</topology>
    </subcellularLocation>
</comment>
<evidence type="ECO:0000256" key="4">
    <source>
        <dbReference type="ARBA" id="ARBA00023040"/>
    </source>
</evidence>
<feature type="transmembrane region" description="Helical" evidence="8">
    <location>
        <begin position="22"/>
        <end position="46"/>
    </location>
</feature>
<keyword evidence="2 8" id="KW-0812">Transmembrane</keyword>
<dbReference type="InterPro" id="IPR000276">
    <property type="entry name" value="GPCR_Rhodpsn"/>
</dbReference>
<evidence type="ECO:0000256" key="1">
    <source>
        <dbReference type="ARBA" id="ARBA00004141"/>
    </source>
</evidence>
<evidence type="ECO:0000256" key="5">
    <source>
        <dbReference type="ARBA" id="ARBA00023136"/>
    </source>
</evidence>
<feature type="transmembrane region" description="Helical" evidence="8">
    <location>
        <begin position="204"/>
        <end position="222"/>
    </location>
</feature>
<feature type="transmembrane region" description="Helical" evidence="8">
    <location>
        <begin position="290"/>
        <end position="311"/>
    </location>
</feature>
<accession>A0A815BQV1</accession>
<dbReference type="GO" id="GO:0005886">
    <property type="term" value="C:plasma membrane"/>
    <property type="evidence" value="ECO:0007669"/>
    <property type="project" value="TreeGrafter"/>
</dbReference>
<evidence type="ECO:0000259" key="9">
    <source>
        <dbReference type="PROSITE" id="PS50262"/>
    </source>
</evidence>
<proteinExistence type="predicted"/>
<dbReference type="AlphaFoldDB" id="A0A815BQV1"/>
<dbReference type="PANTHER" id="PTHR24243:SF230">
    <property type="entry name" value="G-PROTEIN COUPLED RECEPTORS FAMILY 1 PROFILE DOMAIN-CONTAINING PROTEIN"/>
    <property type="match status" value="1"/>
</dbReference>
<dbReference type="PANTHER" id="PTHR24243">
    <property type="entry name" value="G-PROTEIN COUPLED RECEPTOR"/>
    <property type="match status" value="1"/>
</dbReference>
<dbReference type="EMBL" id="CAJNOR010002287">
    <property type="protein sequence ID" value="CAF1273155.1"/>
    <property type="molecule type" value="Genomic_DNA"/>
</dbReference>
<evidence type="ECO:0000313" key="12">
    <source>
        <dbReference type="Proteomes" id="UP000663828"/>
    </source>
</evidence>
<feature type="transmembrane region" description="Helical" evidence="8">
    <location>
        <begin position="252"/>
        <end position="270"/>
    </location>
</feature>
<keyword evidence="7" id="KW-0807">Transducer</keyword>
<keyword evidence="4" id="KW-0297">G-protein coupled receptor</keyword>
<keyword evidence="6" id="KW-0675">Receptor</keyword>
<feature type="domain" description="G-protein coupled receptors family 1 profile" evidence="9">
    <location>
        <begin position="38"/>
        <end position="311"/>
    </location>
</feature>
<dbReference type="SMART" id="SM01381">
    <property type="entry name" value="7TM_GPCR_Srsx"/>
    <property type="match status" value="1"/>
</dbReference>
<name>A0A815BQV1_ADIRI</name>
<gene>
    <name evidence="10" type="ORF">EDS130_LOCUS26112</name>
    <name evidence="11" type="ORF">XAT740_LOCUS27407</name>
</gene>
<dbReference type="Gene3D" id="1.20.1070.10">
    <property type="entry name" value="Rhodopsin 7-helix transmembrane proteins"/>
    <property type="match status" value="1"/>
</dbReference>
<feature type="transmembrane region" description="Helical" evidence="8">
    <location>
        <begin position="58"/>
        <end position="77"/>
    </location>
</feature>
<reference evidence="11" key="1">
    <citation type="submission" date="2021-02" db="EMBL/GenBank/DDBJ databases">
        <authorList>
            <person name="Nowell W R."/>
        </authorList>
    </citation>
    <scope>NUCLEOTIDE SEQUENCE</scope>
</reference>
<dbReference type="EMBL" id="CAJNOJ010000157">
    <property type="protein sequence ID" value="CAF1215340.1"/>
    <property type="molecule type" value="Genomic_DNA"/>
</dbReference>
<organism evidence="11 12">
    <name type="scientific">Adineta ricciae</name>
    <name type="common">Rotifer</name>
    <dbReference type="NCBI Taxonomy" id="249248"/>
    <lineage>
        <taxon>Eukaryota</taxon>
        <taxon>Metazoa</taxon>
        <taxon>Spiralia</taxon>
        <taxon>Gnathifera</taxon>
        <taxon>Rotifera</taxon>
        <taxon>Eurotatoria</taxon>
        <taxon>Bdelloidea</taxon>
        <taxon>Adinetida</taxon>
        <taxon>Adinetidae</taxon>
        <taxon>Adineta</taxon>
    </lineage>
</organism>
<comment type="caution">
    <text evidence="11">The sequence shown here is derived from an EMBL/GenBank/DDBJ whole genome shotgun (WGS) entry which is preliminary data.</text>
</comment>
<dbReference type="Pfam" id="PF00001">
    <property type="entry name" value="7tm_1"/>
    <property type="match status" value="1"/>
</dbReference>
<protein>
    <recommendedName>
        <fullName evidence="9">G-protein coupled receptors family 1 profile domain-containing protein</fullName>
    </recommendedName>
</protein>